<evidence type="ECO:0000313" key="12">
    <source>
        <dbReference type="Proteomes" id="UP000276133"/>
    </source>
</evidence>
<dbReference type="Proteomes" id="UP000276133">
    <property type="component" value="Unassembled WGS sequence"/>
</dbReference>
<evidence type="ECO:0000256" key="2">
    <source>
        <dbReference type="ARBA" id="ARBA00009671"/>
    </source>
</evidence>
<gene>
    <name evidence="11" type="ORF">BpHYR1_034241</name>
</gene>
<evidence type="ECO:0000256" key="6">
    <source>
        <dbReference type="ARBA" id="ARBA00023136"/>
    </source>
</evidence>
<sequence length="580" mass="69780">MSERLFKENDKIIFDDGQDIIDYVLVYTRKNLSNTEHTEYFTKLRKNFINFLVEKHKIQIKEQIIKTEKMEIGFYLLHLTWAVLIEEAERLKLKVPLRKLKAELRHEFNFKKKFSILKHFQHKMPSIVENNKKETFQKENIHKYHITKNKNIHFRTCQRQYIMKEILDSIVYKEDSFCRSKLTKILSWFHSYNRNENVRLKRLLNDGVLSSAFPLHDGNIDYSTFNYPSQKKDKNIDRQLLYDHWASWCCIFKFQPLDEIENYFGPKVSFYFAWLGFYTTWLFPMAILGILFFFFGNYDPSYEDVNNFVCGENSDEIIMCPLCTECTPWHLNDICMATQINRLFDNIFSVLFALMMNIWEFWKRHSKKLSHLWGVLDYERDEEKPSPDYCFFATKEKRNPITHELEPFFPRYLVLLRRVAGAAVLTLFVLIAIFFHFVIILLRLSIHHILFLTEGLRPFATLFSNILCGILNLGFIILFDKIYEKCAQKITRWEMFRTESKYEESLIVKLFIILAFNYYSHAFYIAFLKGRIKFHFINKTFIETVTLFESSAELIRIYSRLLQRLDLDEFSAERIYKTML</sequence>
<evidence type="ECO:0000256" key="3">
    <source>
        <dbReference type="ARBA" id="ARBA00022475"/>
    </source>
</evidence>
<comment type="similarity">
    <text evidence="2 8">Belongs to the anoctamin family.</text>
</comment>
<evidence type="ECO:0000259" key="9">
    <source>
        <dbReference type="Pfam" id="PF04547"/>
    </source>
</evidence>
<evidence type="ECO:0000256" key="7">
    <source>
        <dbReference type="ARBA" id="ARBA00023180"/>
    </source>
</evidence>
<dbReference type="InterPro" id="IPR007632">
    <property type="entry name" value="Anoctamin"/>
</dbReference>
<dbReference type="EMBL" id="REGN01002475">
    <property type="protein sequence ID" value="RNA27911.1"/>
    <property type="molecule type" value="Genomic_DNA"/>
</dbReference>
<feature type="transmembrane region" description="Helical" evidence="8">
    <location>
        <begin position="271"/>
        <end position="295"/>
    </location>
</feature>
<dbReference type="Pfam" id="PF16178">
    <property type="entry name" value="Anoct_dimer"/>
    <property type="match status" value="1"/>
</dbReference>
<dbReference type="PANTHER" id="PTHR12308:SF84">
    <property type="entry name" value="ANOCTAMIN"/>
    <property type="match status" value="1"/>
</dbReference>
<dbReference type="InterPro" id="IPR032394">
    <property type="entry name" value="Anoct_dimer"/>
</dbReference>
<evidence type="ECO:0000256" key="1">
    <source>
        <dbReference type="ARBA" id="ARBA00004651"/>
    </source>
</evidence>
<dbReference type="GO" id="GO:0005886">
    <property type="term" value="C:plasma membrane"/>
    <property type="evidence" value="ECO:0007669"/>
    <property type="project" value="UniProtKB-SubCell"/>
</dbReference>
<dbReference type="OrthoDB" id="296386at2759"/>
<dbReference type="PANTHER" id="PTHR12308">
    <property type="entry name" value="ANOCTAMIN"/>
    <property type="match status" value="1"/>
</dbReference>
<evidence type="ECO:0000256" key="5">
    <source>
        <dbReference type="ARBA" id="ARBA00022989"/>
    </source>
</evidence>
<evidence type="ECO:0000313" key="11">
    <source>
        <dbReference type="EMBL" id="RNA27911.1"/>
    </source>
</evidence>
<protein>
    <recommendedName>
        <fullName evidence="8">Anoctamin</fullName>
    </recommendedName>
</protein>
<reference evidence="11 12" key="1">
    <citation type="journal article" date="2018" name="Sci. Rep.">
        <title>Genomic signatures of local adaptation to the degree of environmental predictability in rotifers.</title>
        <authorList>
            <person name="Franch-Gras L."/>
            <person name="Hahn C."/>
            <person name="Garcia-Roger E.M."/>
            <person name="Carmona M.J."/>
            <person name="Serra M."/>
            <person name="Gomez A."/>
        </authorList>
    </citation>
    <scope>NUCLEOTIDE SEQUENCE [LARGE SCALE GENOMIC DNA]</scope>
    <source>
        <strain evidence="11">HYR1</strain>
    </source>
</reference>
<dbReference type="GO" id="GO:0005254">
    <property type="term" value="F:chloride channel activity"/>
    <property type="evidence" value="ECO:0007669"/>
    <property type="project" value="TreeGrafter"/>
</dbReference>
<dbReference type="InterPro" id="IPR049452">
    <property type="entry name" value="Anoctamin_TM"/>
</dbReference>
<evidence type="ECO:0000256" key="4">
    <source>
        <dbReference type="ARBA" id="ARBA00022692"/>
    </source>
</evidence>
<keyword evidence="5 8" id="KW-1133">Transmembrane helix</keyword>
<evidence type="ECO:0000256" key="8">
    <source>
        <dbReference type="RuleBase" id="RU280814"/>
    </source>
</evidence>
<feature type="domain" description="Anoctamin transmembrane" evidence="9">
    <location>
        <begin position="260"/>
        <end position="538"/>
    </location>
</feature>
<keyword evidence="7" id="KW-0325">Glycoprotein</keyword>
<dbReference type="GO" id="GO:0046983">
    <property type="term" value="F:protein dimerization activity"/>
    <property type="evidence" value="ECO:0007669"/>
    <property type="project" value="InterPro"/>
</dbReference>
<comment type="caution">
    <text evidence="8">Lacks conserved residue(s) required for the propagation of feature annotation.</text>
</comment>
<evidence type="ECO:0000259" key="10">
    <source>
        <dbReference type="Pfam" id="PF16178"/>
    </source>
</evidence>
<feature type="transmembrane region" description="Helical" evidence="8">
    <location>
        <begin position="419"/>
        <end position="442"/>
    </location>
</feature>
<proteinExistence type="inferred from homology"/>
<dbReference type="Pfam" id="PF04547">
    <property type="entry name" value="Anoctamin"/>
    <property type="match status" value="1"/>
</dbReference>
<feature type="domain" description="Anoctamin dimerisation" evidence="10">
    <location>
        <begin position="14"/>
        <end position="257"/>
    </location>
</feature>
<keyword evidence="4 8" id="KW-0812">Transmembrane</keyword>
<keyword evidence="3" id="KW-1003">Cell membrane</keyword>
<name>A0A3M7RWG6_BRAPC</name>
<feature type="transmembrane region" description="Helical" evidence="8">
    <location>
        <begin position="506"/>
        <end position="527"/>
    </location>
</feature>
<comment type="caution">
    <text evidence="11">The sequence shown here is derived from an EMBL/GenBank/DDBJ whole genome shotgun (WGS) entry which is preliminary data.</text>
</comment>
<comment type="subcellular location">
    <subcellularLocation>
        <location evidence="1">Cell membrane</location>
        <topology evidence="1">Multi-pass membrane protein</topology>
    </subcellularLocation>
    <subcellularLocation>
        <location evidence="8">Membrane</location>
        <topology evidence="8">Multi-pass membrane protein</topology>
    </subcellularLocation>
</comment>
<dbReference type="AlphaFoldDB" id="A0A3M7RWG6"/>
<organism evidence="11 12">
    <name type="scientific">Brachionus plicatilis</name>
    <name type="common">Marine rotifer</name>
    <name type="synonym">Brachionus muelleri</name>
    <dbReference type="NCBI Taxonomy" id="10195"/>
    <lineage>
        <taxon>Eukaryota</taxon>
        <taxon>Metazoa</taxon>
        <taxon>Spiralia</taxon>
        <taxon>Gnathifera</taxon>
        <taxon>Rotifera</taxon>
        <taxon>Eurotatoria</taxon>
        <taxon>Monogononta</taxon>
        <taxon>Pseudotrocha</taxon>
        <taxon>Ploima</taxon>
        <taxon>Brachionidae</taxon>
        <taxon>Brachionus</taxon>
    </lineage>
</organism>
<keyword evidence="12" id="KW-1185">Reference proteome</keyword>
<accession>A0A3M7RWG6</accession>
<keyword evidence="6 8" id="KW-0472">Membrane</keyword>
<feature type="transmembrane region" description="Helical" evidence="8">
    <location>
        <begin position="462"/>
        <end position="479"/>
    </location>
</feature>